<dbReference type="PANTHER" id="PTHR40061:SF1">
    <property type="entry name" value="SPORULATION PROTEIN YLMC-RELATED"/>
    <property type="match status" value="1"/>
</dbReference>
<dbReference type="EMBL" id="LNQE01001913">
    <property type="protein sequence ID" value="KUG02718.1"/>
    <property type="molecule type" value="Genomic_DNA"/>
</dbReference>
<gene>
    <name evidence="2" type="ORF">ASZ90_019912</name>
</gene>
<evidence type="ECO:0000259" key="1">
    <source>
        <dbReference type="Pfam" id="PF05239"/>
    </source>
</evidence>
<name>A0A0W8E273_9ZZZZ</name>
<dbReference type="SUPFAM" id="SSF50346">
    <property type="entry name" value="PRC-barrel domain"/>
    <property type="match status" value="1"/>
</dbReference>
<dbReference type="InterPro" id="IPR014238">
    <property type="entry name" value="Spore_YlmC/YmxH"/>
</dbReference>
<dbReference type="NCBIfam" id="TIGR02888">
    <property type="entry name" value="spore_YlmC_YmxH"/>
    <property type="match status" value="1"/>
</dbReference>
<feature type="domain" description="PRC-barrel" evidence="1">
    <location>
        <begin position="2"/>
        <end position="77"/>
    </location>
</feature>
<dbReference type="AlphaFoldDB" id="A0A0W8E273"/>
<sequence>MIKISDLRNRDVINVLDGKKLGNIMDIDLDLETGRVLSLIMPGQARRFNFFSRREEVNVPWNKIVRIGRDVILVEVPVASNLDDFRRDYLDDDRY</sequence>
<comment type="caution">
    <text evidence="2">The sequence shown here is derived from an EMBL/GenBank/DDBJ whole genome shotgun (WGS) entry which is preliminary data.</text>
</comment>
<dbReference type="InterPro" id="IPR011033">
    <property type="entry name" value="PRC_barrel-like_sf"/>
</dbReference>
<dbReference type="InterPro" id="IPR027275">
    <property type="entry name" value="PRC-brl_dom"/>
</dbReference>
<reference evidence="2" key="1">
    <citation type="journal article" date="2015" name="Proc. Natl. Acad. Sci. U.S.A.">
        <title>Networks of energetic and metabolic interactions define dynamics in microbial communities.</title>
        <authorList>
            <person name="Embree M."/>
            <person name="Liu J.K."/>
            <person name="Al-Bassam M.M."/>
            <person name="Zengler K."/>
        </authorList>
    </citation>
    <scope>NUCLEOTIDE SEQUENCE</scope>
</reference>
<dbReference type="Gene3D" id="2.30.30.240">
    <property type="entry name" value="PRC-barrel domain"/>
    <property type="match status" value="1"/>
</dbReference>
<accession>A0A0W8E273</accession>
<organism evidence="2">
    <name type="scientific">hydrocarbon metagenome</name>
    <dbReference type="NCBI Taxonomy" id="938273"/>
    <lineage>
        <taxon>unclassified sequences</taxon>
        <taxon>metagenomes</taxon>
        <taxon>ecological metagenomes</taxon>
    </lineage>
</organism>
<dbReference type="Pfam" id="PF05239">
    <property type="entry name" value="PRC"/>
    <property type="match status" value="1"/>
</dbReference>
<proteinExistence type="predicted"/>
<protein>
    <recommendedName>
        <fullName evidence="1">PRC-barrel domain-containing protein</fullName>
    </recommendedName>
</protein>
<evidence type="ECO:0000313" key="2">
    <source>
        <dbReference type="EMBL" id="KUG02718.1"/>
    </source>
</evidence>
<dbReference type="PANTHER" id="PTHR40061">
    <property type="entry name" value="SPORULATION PROTEIN YLMC-RELATED"/>
    <property type="match status" value="1"/>
</dbReference>